<dbReference type="CDD" id="cd00093">
    <property type="entry name" value="HTH_XRE"/>
    <property type="match status" value="1"/>
</dbReference>
<dbReference type="Proteomes" id="UP000214689">
    <property type="component" value="Chromosome"/>
</dbReference>
<dbReference type="SMART" id="SM00530">
    <property type="entry name" value="HTH_XRE"/>
    <property type="match status" value="1"/>
</dbReference>
<evidence type="ECO:0000259" key="1">
    <source>
        <dbReference type="PROSITE" id="PS50943"/>
    </source>
</evidence>
<dbReference type="Pfam" id="PF13560">
    <property type="entry name" value="HTH_31"/>
    <property type="match status" value="1"/>
</dbReference>
<dbReference type="Gene3D" id="1.10.260.40">
    <property type="entry name" value="lambda repressor-like DNA-binding domains"/>
    <property type="match status" value="1"/>
</dbReference>
<dbReference type="AlphaFoldDB" id="A0A223AR48"/>
<dbReference type="EMBL" id="CP016199">
    <property type="protein sequence ID" value="ASS37448.1"/>
    <property type="molecule type" value="Genomic_DNA"/>
</dbReference>
<dbReference type="GO" id="GO:0003677">
    <property type="term" value="F:DNA binding"/>
    <property type="evidence" value="ECO:0007669"/>
    <property type="project" value="InterPro"/>
</dbReference>
<accession>A0A223AR48</accession>
<dbReference type="RefSeq" id="WP_094233675.1">
    <property type="nucleotide sequence ID" value="NZ_CP016199.1"/>
</dbReference>
<protein>
    <recommendedName>
        <fullName evidence="1">HTH cro/C1-type domain-containing protein</fullName>
    </recommendedName>
</protein>
<dbReference type="SUPFAM" id="SSF47413">
    <property type="entry name" value="lambda repressor-like DNA-binding domains"/>
    <property type="match status" value="1"/>
</dbReference>
<dbReference type="InterPro" id="IPR010982">
    <property type="entry name" value="Lambda_DNA-bd_dom_sf"/>
</dbReference>
<gene>
    <name evidence="2" type="ORF">AXF17_02515</name>
</gene>
<reference evidence="3" key="1">
    <citation type="submission" date="2016-05" db="EMBL/GenBank/DDBJ databases">
        <authorList>
            <person name="Holder M.E."/>
            <person name="Ajami N.J."/>
            <person name="Petrosino J.F."/>
        </authorList>
    </citation>
    <scope>NUCLEOTIDE SEQUENCE [LARGE SCALE GENOMIC DNA]</scope>
    <source>
        <strain evidence="3">ATCC 700696</strain>
    </source>
</reference>
<feature type="domain" description="HTH cro/C1-type" evidence="1">
    <location>
        <begin position="10"/>
        <end position="65"/>
    </location>
</feature>
<evidence type="ECO:0000313" key="2">
    <source>
        <dbReference type="EMBL" id="ASS37448.1"/>
    </source>
</evidence>
<organism evidence="2 3">
    <name type="scientific">Mogibacterium pumilum</name>
    <dbReference type="NCBI Taxonomy" id="86332"/>
    <lineage>
        <taxon>Bacteria</taxon>
        <taxon>Bacillati</taxon>
        <taxon>Bacillota</taxon>
        <taxon>Clostridia</taxon>
        <taxon>Peptostreptococcales</taxon>
        <taxon>Anaerovoracaceae</taxon>
        <taxon>Mogibacterium</taxon>
    </lineage>
</organism>
<dbReference type="InterPro" id="IPR001387">
    <property type="entry name" value="Cro/C1-type_HTH"/>
</dbReference>
<dbReference type="PROSITE" id="PS50943">
    <property type="entry name" value="HTH_CROC1"/>
    <property type="match status" value="1"/>
</dbReference>
<keyword evidence="3" id="KW-1185">Reference proteome</keyword>
<name>A0A223AR48_9FIRM</name>
<dbReference type="OrthoDB" id="2056359at2"/>
<evidence type="ECO:0000313" key="3">
    <source>
        <dbReference type="Proteomes" id="UP000214689"/>
    </source>
</evidence>
<sequence length="121" mass="13595">MEELTFGKYLAKLRENNDVTLRELARQIGVSAAFLSDVEKDRKPPLTAERLEKVVVALHLSKEEADELNIIAGKQKGTIAPDLPAYIMNDYVSNALRTAKDLDAGEEDWLHFVEELKARKG</sequence>
<proteinExistence type="predicted"/>